<feature type="domain" description="V-SNARE coiled-coil homology" evidence="11">
    <location>
        <begin position="51"/>
        <end position="111"/>
    </location>
</feature>
<dbReference type="GO" id="GO:0016020">
    <property type="term" value="C:membrane"/>
    <property type="evidence" value="ECO:0007669"/>
    <property type="project" value="InterPro"/>
</dbReference>
<evidence type="ECO:0000259" key="11">
    <source>
        <dbReference type="PROSITE" id="PS50892"/>
    </source>
</evidence>
<dbReference type="GO" id="GO:0005737">
    <property type="term" value="C:cytoplasm"/>
    <property type="evidence" value="ECO:0007669"/>
    <property type="project" value="UniProtKB-ARBA"/>
</dbReference>
<dbReference type="GO" id="GO:0015031">
    <property type="term" value="P:protein transport"/>
    <property type="evidence" value="ECO:0007669"/>
    <property type="project" value="UniProtKB-KW"/>
</dbReference>
<dbReference type="EMBL" id="JAIWYP010000007">
    <property type="protein sequence ID" value="KAH3797226.1"/>
    <property type="molecule type" value="Genomic_DNA"/>
</dbReference>
<evidence type="ECO:0000313" key="12">
    <source>
        <dbReference type="EMBL" id="KAH3797226.1"/>
    </source>
</evidence>
<dbReference type="CDD" id="cd15869">
    <property type="entry name" value="R-SNARE_VAMP4"/>
    <property type="match status" value="1"/>
</dbReference>
<feature type="transmembrane region" description="Helical" evidence="10">
    <location>
        <begin position="117"/>
        <end position="136"/>
    </location>
</feature>
<evidence type="ECO:0000256" key="9">
    <source>
        <dbReference type="SAM" id="MobiDB-lite"/>
    </source>
</evidence>
<dbReference type="FunFam" id="1.20.5.110:FF:000004">
    <property type="entry name" value="Vesicle-associated membrane protein 7"/>
    <property type="match status" value="1"/>
</dbReference>
<keyword evidence="3 10" id="KW-0812">Transmembrane</keyword>
<dbReference type="PROSITE" id="PS00417">
    <property type="entry name" value="SYNAPTOBREVIN"/>
    <property type="match status" value="1"/>
</dbReference>
<evidence type="ECO:0000313" key="13">
    <source>
        <dbReference type="Proteomes" id="UP000828390"/>
    </source>
</evidence>
<protein>
    <recommendedName>
        <fullName evidence="11">V-SNARE coiled-coil homology domain-containing protein</fullName>
    </recommendedName>
</protein>
<feature type="region of interest" description="Disordered" evidence="9">
    <location>
        <begin position="1"/>
        <end position="21"/>
    </location>
</feature>
<comment type="similarity">
    <text evidence="1">Belongs to the synaptobrevin family.</text>
</comment>
<evidence type="ECO:0000256" key="2">
    <source>
        <dbReference type="ARBA" id="ARBA00022448"/>
    </source>
</evidence>
<evidence type="ECO:0000256" key="5">
    <source>
        <dbReference type="ARBA" id="ARBA00022989"/>
    </source>
</evidence>
<evidence type="ECO:0000256" key="1">
    <source>
        <dbReference type="ARBA" id="ARBA00008025"/>
    </source>
</evidence>
<sequence length="144" mass="16420">MPPKFSRNPDGSDRHNSRDVERQALLDAESEEDDFFLSGPGVNTRALPDPKIGRLRGQVDEVVGVMKENVSRVIERGDRLEDLQDKSDSLANNSDMFRSRAKALHKNMWWKNCKMRMILVLVIIIILAIVIIPIIITQTKKKNP</sequence>
<dbReference type="SUPFAM" id="SSF58038">
    <property type="entry name" value="SNARE fusion complex"/>
    <property type="match status" value="1"/>
</dbReference>
<keyword evidence="5 10" id="KW-1133">Transmembrane helix</keyword>
<proteinExistence type="inferred from homology"/>
<evidence type="ECO:0000256" key="10">
    <source>
        <dbReference type="SAM" id="Phobius"/>
    </source>
</evidence>
<dbReference type="GO" id="GO:0016192">
    <property type="term" value="P:vesicle-mediated transport"/>
    <property type="evidence" value="ECO:0007669"/>
    <property type="project" value="InterPro"/>
</dbReference>
<evidence type="ECO:0000256" key="8">
    <source>
        <dbReference type="PROSITE-ProRule" id="PRU00290"/>
    </source>
</evidence>
<dbReference type="Pfam" id="PF00957">
    <property type="entry name" value="Synaptobrevin"/>
    <property type="match status" value="1"/>
</dbReference>
<organism evidence="12 13">
    <name type="scientific">Dreissena polymorpha</name>
    <name type="common">Zebra mussel</name>
    <name type="synonym">Mytilus polymorpha</name>
    <dbReference type="NCBI Taxonomy" id="45954"/>
    <lineage>
        <taxon>Eukaryota</taxon>
        <taxon>Metazoa</taxon>
        <taxon>Spiralia</taxon>
        <taxon>Lophotrochozoa</taxon>
        <taxon>Mollusca</taxon>
        <taxon>Bivalvia</taxon>
        <taxon>Autobranchia</taxon>
        <taxon>Heteroconchia</taxon>
        <taxon>Euheterodonta</taxon>
        <taxon>Imparidentia</taxon>
        <taxon>Neoheterodontei</taxon>
        <taxon>Myida</taxon>
        <taxon>Dreissenoidea</taxon>
        <taxon>Dreissenidae</taxon>
        <taxon>Dreissena</taxon>
    </lineage>
</organism>
<dbReference type="PANTHER" id="PTHR46897">
    <property type="entry name" value="VESICLE-ASSOCIATED MEMBRANE PROTEIN 4"/>
    <property type="match status" value="1"/>
</dbReference>
<comment type="caution">
    <text evidence="12">The sequence shown here is derived from an EMBL/GenBank/DDBJ whole genome shotgun (WGS) entry which is preliminary data.</text>
</comment>
<dbReference type="GO" id="GO:0012505">
    <property type="term" value="C:endomembrane system"/>
    <property type="evidence" value="ECO:0007669"/>
    <property type="project" value="UniProtKB-SubCell"/>
</dbReference>
<accession>A0A9D4J2D6</accession>
<keyword evidence="6 10" id="KW-0472">Membrane</keyword>
<dbReference type="PRINTS" id="PR00219">
    <property type="entry name" value="SYNAPTOBREVN"/>
</dbReference>
<reference evidence="12" key="1">
    <citation type="journal article" date="2019" name="bioRxiv">
        <title>The Genome of the Zebra Mussel, Dreissena polymorpha: A Resource for Invasive Species Research.</title>
        <authorList>
            <person name="McCartney M.A."/>
            <person name="Auch B."/>
            <person name="Kono T."/>
            <person name="Mallez S."/>
            <person name="Zhang Y."/>
            <person name="Obille A."/>
            <person name="Becker A."/>
            <person name="Abrahante J.E."/>
            <person name="Garbe J."/>
            <person name="Badalamenti J.P."/>
            <person name="Herman A."/>
            <person name="Mangelson H."/>
            <person name="Liachko I."/>
            <person name="Sullivan S."/>
            <person name="Sone E.D."/>
            <person name="Koren S."/>
            <person name="Silverstein K.A.T."/>
            <person name="Beckman K.B."/>
            <person name="Gohl D.M."/>
        </authorList>
    </citation>
    <scope>NUCLEOTIDE SEQUENCE</scope>
    <source>
        <strain evidence="12">Duluth1</strain>
        <tissue evidence="12">Whole animal</tissue>
    </source>
</reference>
<dbReference type="PROSITE" id="PS50892">
    <property type="entry name" value="V_SNARE"/>
    <property type="match status" value="1"/>
</dbReference>
<dbReference type="PANTHER" id="PTHR46897:SF1">
    <property type="entry name" value="VESICLE-ASSOCIATED MEMBRANE PROTEIN 4"/>
    <property type="match status" value="1"/>
</dbReference>
<dbReference type="OrthoDB" id="190375at2759"/>
<keyword evidence="4" id="KW-0653">Protein transport</keyword>
<evidence type="ECO:0000256" key="3">
    <source>
        <dbReference type="ARBA" id="ARBA00022692"/>
    </source>
</evidence>
<reference evidence="12" key="2">
    <citation type="submission" date="2020-11" db="EMBL/GenBank/DDBJ databases">
        <authorList>
            <person name="McCartney M.A."/>
            <person name="Auch B."/>
            <person name="Kono T."/>
            <person name="Mallez S."/>
            <person name="Becker A."/>
            <person name="Gohl D.M."/>
            <person name="Silverstein K.A.T."/>
            <person name="Koren S."/>
            <person name="Bechman K.B."/>
            <person name="Herman A."/>
            <person name="Abrahante J.E."/>
            <person name="Garbe J."/>
        </authorList>
    </citation>
    <scope>NUCLEOTIDE SEQUENCE</scope>
    <source>
        <strain evidence="12">Duluth1</strain>
        <tissue evidence="12">Whole animal</tissue>
    </source>
</reference>
<dbReference type="InterPro" id="IPR042855">
    <property type="entry name" value="V_SNARE_CC"/>
</dbReference>
<feature type="compositionally biased region" description="Basic and acidic residues" evidence="9">
    <location>
        <begin position="10"/>
        <end position="21"/>
    </location>
</feature>
<name>A0A9D4J2D6_DREPO</name>
<dbReference type="Gene3D" id="1.20.5.110">
    <property type="match status" value="1"/>
</dbReference>
<dbReference type="GO" id="GO:0090161">
    <property type="term" value="P:Golgi ribbon formation"/>
    <property type="evidence" value="ECO:0007669"/>
    <property type="project" value="InterPro"/>
</dbReference>
<evidence type="ECO:0000256" key="7">
    <source>
        <dbReference type="ARBA" id="ARBA00046280"/>
    </source>
</evidence>
<comment type="subcellular location">
    <subcellularLocation>
        <location evidence="7">Endomembrane system</location>
        <topology evidence="7">Single-pass type IV membrane protein</topology>
    </subcellularLocation>
</comment>
<dbReference type="InterPro" id="IPR001388">
    <property type="entry name" value="Synaptobrevin-like"/>
</dbReference>
<keyword evidence="13" id="KW-1185">Reference proteome</keyword>
<evidence type="ECO:0000256" key="6">
    <source>
        <dbReference type="ARBA" id="ARBA00023136"/>
    </source>
</evidence>
<keyword evidence="8" id="KW-0175">Coiled coil</keyword>
<keyword evidence="2" id="KW-0813">Transport</keyword>
<dbReference type="AlphaFoldDB" id="A0A9D4J2D6"/>
<dbReference type="Proteomes" id="UP000828390">
    <property type="component" value="Unassembled WGS sequence"/>
</dbReference>
<evidence type="ECO:0000256" key="4">
    <source>
        <dbReference type="ARBA" id="ARBA00022927"/>
    </source>
</evidence>
<gene>
    <name evidence="12" type="ORF">DPMN_150803</name>
</gene>
<dbReference type="InterPro" id="IPR042887">
    <property type="entry name" value="VAMP4"/>
</dbReference>